<dbReference type="AlphaFoldDB" id="A0A081B9T4"/>
<accession>A0A081B9T4</accession>
<name>A0A081B9T4_9HYPH</name>
<dbReference type="SUPFAM" id="SSF159245">
    <property type="entry name" value="AttH-like"/>
    <property type="match status" value="1"/>
</dbReference>
<evidence type="ECO:0000313" key="1">
    <source>
        <dbReference type="EMBL" id="GAK44802.1"/>
    </source>
</evidence>
<evidence type="ECO:0000313" key="2">
    <source>
        <dbReference type="Proteomes" id="UP000028702"/>
    </source>
</evidence>
<proteinExistence type="predicted"/>
<keyword evidence="2" id="KW-1185">Reference proteome</keyword>
<organism evidence="1 2">
    <name type="scientific">Tepidicaulis marinus</name>
    <dbReference type="NCBI Taxonomy" id="1333998"/>
    <lineage>
        <taxon>Bacteria</taxon>
        <taxon>Pseudomonadati</taxon>
        <taxon>Pseudomonadota</taxon>
        <taxon>Alphaproteobacteria</taxon>
        <taxon>Hyphomicrobiales</taxon>
        <taxon>Parvibaculaceae</taxon>
        <taxon>Tepidicaulis</taxon>
    </lineage>
</organism>
<dbReference type="Proteomes" id="UP000028702">
    <property type="component" value="Unassembled WGS sequence"/>
</dbReference>
<sequence>MLTKGDEYPIHQTPEPIAYSGTDRNFYDRYFFNGYNWDGSVFFGCGLGVYPHLNVMDANFAVVVDGVQHNIHASRVLHMERLDTKVGPIAVEVIEPLQALRITVDSAEHDFKADITFRGRARALEEPRFTYRQGPRIFMDYTRMTQNGSYEGWIEVKGRRIEVKKDQFVGTRDRSWGIRPVGASDPQPVAPPPQPQFYWIWSPLNFENAITLYHINADAKGDAWNTAAVLCPTGGGEEEKMDRCWSDISFQSGSRHAKAAELHFQRHDGSRIDIKLTPKWNFYMTGLGYGNPDWNHGGYKGELAVDYDCFKTADIDTCVPPYLHIQAFVEAEMRDGDKPVQKGAGILEQLIIGPHAPSGFKDLLDMAP</sequence>
<dbReference type="eggNOG" id="ENOG502Z7RY">
    <property type="taxonomic scope" value="Bacteria"/>
</dbReference>
<comment type="caution">
    <text evidence="1">The sequence shown here is derived from an EMBL/GenBank/DDBJ whole genome shotgun (WGS) entry which is preliminary data.</text>
</comment>
<gene>
    <name evidence="1" type="ORF">M2A_1301</name>
</gene>
<protein>
    <submittedName>
        <fullName evidence="1">Conserved protein</fullName>
    </submittedName>
</protein>
<dbReference type="EMBL" id="BBIO01000005">
    <property type="protein sequence ID" value="GAK44802.1"/>
    <property type="molecule type" value="Genomic_DNA"/>
</dbReference>
<reference evidence="1 2" key="1">
    <citation type="submission" date="2014-07" db="EMBL/GenBank/DDBJ databases">
        <title>Tepidicaulis marinum gen. nov., sp. nov., a novel marine bacterium denitrifying nitrate to nitrous oxide strictly under microaerobic conditions.</title>
        <authorList>
            <person name="Takeuchi M."/>
            <person name="Yamagishi T."/>
            <person name="Kamagata Y."/>
            <person name="Oshima K."/>
            <person name="Hattori M."/>
            <person name="Katayama T."/>
            <person name="Hanada S."/>
            <person name="Tamaki H."/>
            <person name="Marumo K."/>
            <person name="Maeda H."/>
            <person name="Nedachi M."/>
            <person name="Iwasaki W."/>
            <person name="Suwa Y."/>
            <person name="Sakata S."/>
        </authorList>
    </citation>
    <scope>NUCLEOTIDE SEQUENCE [LARGE SCALE GENOMIC DNA]</scope>
    <source>
        <strain evidence="1 2">MA2</strain>
    </source>
</reference>
<dbReference type="STRING" id="1333998.M2A_1301"/>
<dbReference type="RefSeq" id="WP_197052859.1">
    <property type="nucleotide sequence ID" value="NZ_BBIO01000005.1"/>
</dbReference>